<dbReference type="AlphaFoldDB" id="A0AAJ4W435"/>
<keyword evidence="3" id="KW-1185">Reference proteome</keyword>
<organism evidence="2 3">
    <name type="scientific">Myroides profundi</name>
    <dbReference type="NCBI Taxonomy" id="480520"/>
    <lineage>
        <taxon>Bacteria</taxon>
        <taxon>Pseudomonadati</taxon>
        <taxon>Bacteroidota</taxon>
        <taxon>Flavobacteriia</taxon>
        <taxon>Flavobacteriales</taxon>
        <taxon>Flavobacteriaceae</taxon>
        <taxon>Myroides</taxon>
    </lineage>
</organism>
<reference evidence="2 3" key="1">
    <citation type="submission" date="2016-10" db="EMBL/GenBank/DDBJ databases">
        <authorList>
            <person name="Varghese N."/>
            <person name="Submissions S."/>
        </authorList>
    </citation>
    <scope>NUCLEOTIDE SEQUENCE [LARGE SCALE GENOMIC DNA]</scope>
    <source>
        <strain evidence="3">DSM 19823 / KCTC 23066 / CCTCC M 208030 / D25</strain>
    </source>
</reference>
<dbReference type="KEGG" id="mpw:MPR_1389"/>
<accession>A0AAJ4W435</accession>
<keyword evidence="1" id="KW-1133">Transmembrane helix</keyword>
<keyword evidence="1" id="KW-0472">Membrane</keyword>
<comment type="caution">
    <text evidence="2">The sequence shown here is derived from an EMBL/GenBank/DDBJ whole genome shotgun (WGS) entry which is preliminary data.</text>
</comment>
<keyword evidence="1" id="KW-0812">Transmembrane</keyword>
<dbReference type="Proteomes" id="UP000183496">
    <property type="component" value="Unassembled WGS sequence"/>
</dbReference>
<feature type="transmembrane region" description="Helical" evidence="1">
    <location>
        <begin position="79"/>
        <end position="96"/>
    </location>
</feature>
<evidence type="ECO:0000313" key="2">
    <source>
        <dbReference type="EMBL" id="SEQ92082.1"/>
    </source>
</evidence>
<dbReference type="EMBL" id="FOFY01000007">
    <property type="protein sequence ID" value="SEQ92082.1"/>
    <property type="molecule type" value="Genomic_DNA"/>
</dbReference>
<name>A0AAJ4W435_MYRPR</name>
<gene>
    <name evidence="2" type="ORF">SAMN04488089_107117</name>
</gene>
<sequence>MNYFSIFYMTKLKYSHIFNILDHVIKKKSTMKQKLKITSSFIIIASLLILGHQIYMYNIHIETLQQIEAFKIHEYDKEIFISILTFLIGITMYIRSRRIKE</sequence>
<evidence type="ECO:0000313" key="3">
    <source>
        <dbReference type="Proteomes" id="UP000183496"/>
    </source>
</evidence>
<evidence type="ECO:0000256" key="1">
    <source>
        <dbReference type="SAM" id="Phobius"/>
    </source>
</evidence>
<proteinExistence type="predicted"/>
<protein>
    <submittedName>
        <fullName evidence="2">Uncharacterized protein</fullName>
    </submittedName>
</protein>
<feature type="transmembrane region" description="Helical" evidence="1">
    <location>
        <begin position="37"/>
        <end position="59"/>
    </location>
</feature>